<evidence type="ECO:0000313" key="10">
    <source>
        <dbReference type="Proteomes" id="UP000284543"/>
    </source>
</evidence>
<evidence type="ECO:0000313" key="8">
    <source>
        <dbReference type="EMBL" id="RHC54456.1"/>
    </source>
</evidence>
<feature type="domain" description="RNA polymerase sigma factor 70 region 4 type 2" evidence="6">
    <location>
        <begin position="104"/>
        <end position="154"/>
    </location>
</feature>
<dbReference type="SUPFAM" id="SSF88946">
    <property type="entry name" value="Sigma2 domain of RNA polymerase sigma factors"/>
    <property type="match status" value="1"/>
</dbReference>
<reference evidence="9 10" key="1">
    <citation type="submission" date="2018-08" db="EMBL/GenBank/DDBJ databases">
        <title>A genome reference for cultivated species of the human gut microbiota.</title>
        <authorList>
            <person name="Zou Y."/>
            <person name="Xue W."/>
            <person name="Luo G."/>
        </authorList>
    </citation>
    <scope>NUCLEOTIDE SEQUENCE [LARGE SCALE GENOMIC DNA]</scope>
    <source>
        <strain evidence="7 10">AF14-18</strain>
        <strain evidence="8 9">AM35-14</strain>
    </source>
</reference>
<dbReference type="SUPFAM" id="SSF88659">
    <property type="entry name" value="Sigma3 and sigma4 domains of RNA polymerase sigma factors"/>
    <property type="match status" value="1"/>
</dbReference>
<feature type="domain" description="RNA polymerase sigma-70 region 2" evidence="5">
    <location>
        <begin position="15"/>
        <end position="78"/>
    </location>
</feature>
<dbReference type="Pfam" id="PF04542">
    <property type="entry name" value="Sigma70_r2"/>
    <property type="match status" value="1"/>
</dbReference>
<evidence type="ECO:0000256" key="3">
    <source>
        <dbReference type="ARBA" id="ARBA00023082"/>
    </source>
</evidence>
<evidence type="ECO:0000256" key="1">
    <source>
        <dbReference type="ARBA" id="ARBA00010641"/>
    </source>
</evidence>
<dbReference type="CDD" id="cd06171">
    <property type="entry name" value="Sigma70_r4"/>
    <property type="match status" value="1"/>
</dbReference>
<dbReference type="GO" id="GO:0006352">
    <property type="term" value="P:DNA-templated transcription initiation"/>
    <property type="evidence" value="ECO:0007669"/>
    <property type="project" value="InterPro"/>
</dbReference>
<dbReference type="InterPro" id="IPR013249">
    <property type="entry name" value="RNA_pol_sigma70_r4_t2"/>
</dbReference>
<dbReference type="InterPro" id="IPR014284">
    <property type="entry name" value="RNA_pol_sigma-70_dom"/>
</dbReference>
<dbReference type="Pfam" id="PF08281">
    <property type="entry name" value="Sigma70_r4_2"/>
    <property type="match status" value="1"/>
</dbReference>
<dbReference type="KEGG" id="cbol:CGC65_19170"/>
<evidence type="ECO:0000259" key="6">
    <source>
        <dbReference type="Pfam" id="PF08281"/>
    </source>
</evidence>
<dbReference type="PANTHER" id="PTHR43133">
    <property type="entry name" value="RNA POLYMERASE ECF-TYPE SIGMA FACTO"/>
    <property type="match status" value="1"/>
</dbReference>
<dbReference type="GO" id="GO:0016987">
    <property type="term" value="F:sigma factor activity"/>
    <property type="evidence" value="ECO:0007669"/>
    <property type="project" value="UniProtKB-KW"/>
</dbReference>
<dbReference type="Proteomes" id="UP000284543">
    <property type="component" value="Unassembled WGS sequence"/>
</dbReference>
<dbReference type="GO" id="GO:0003677">
    <property type="term" value="F:DNA binding"/>
    <property type="evidence" value="ECO:0007669"/>
    <property type="project" value="InterPro"/>
</dbReference>
<evidence type="ECO:0000256" key="4">
    <source>
        <dbReference type="ARBA" id="ARBA00023163"/>
    </source>
</evidence>
<dbReference type="Proteomes" id="UP000283975">
    <property type="component" value="Unassembled WGS sequence"/>
</dbReference>
<dbReference type="EMBL" id="QRZM01000002">
    <property type="protein sequence ID" value="RGV77646.1"/>
    <property type="molecule type" value="Genomic_DNA"/>
</dbReference>
<comment type="caution">
    <text evidence="7">The sequence shown here is derived from an EMBL/GenBank/DDBJ whole genome shotgun (WGS) entry which is preliminary data.</text>
</comment>
<dbReference type="NCBIfam" id="TIGR02937">
    <property type="entry name" value="sigma70-ECF"/>
    <property type="match status" value="1"/>
</dbReference>
<dbReference type="EMBL" id="QSHZ01000022">
    <property type="protein sequence ID" value="RHC54456.1"/>
    <property type="molecule type" value="Genomic_DNA"/>
</dbReference>
<evidence type="ECO:0000256" key="2">
    <source>
        <dbReference type="ARBA" id="ARBA00023015"/>
    </source>
</evidence>
<dbReference type="RefSeq" id="WP_002565005.1">
    <property type="nucleotide sequence ID" value="NZ_CABKUK010000001.1"/>
</dbReference>
<dbReference type="InterPro" id="IPR013324">
    <property type="entry name" value="RNA_pol_sigma_r3/r4-like"/>
</dbReference>
<organism evidence="7 10">
    <name type="scientific">Enterocloster bolteae</name>
    <dbReference type="NCBI Taxonomy" id="208479"/>
    <lineage>
        <taxon>Bacteria</taxon>
        <taxon>Bacillati</taxon>
        <taxon>Bacillota</taxon>
        <taxon>Clostridia</taxon>
        <taxon>Lachnospirales</taxon>
        <taxon>Lachnospiraceae</taxon>
        <taxon>Enterocloster</taxon>
    </lineage>
</organism>
<name>A0A412ZC21_9FIRM</name>
<dbReference type="AlphaFoldDB" id="A0A412ZC21"/>
<sequence length="163" mass="19618">MKEDLYNRIVDYIVSNQEKFYRLAYSYVHNQEDAMDIVQNAVCKALDHYEAIRNENAVKTWFYRILVNESLLLLRKQKMEIPTEEGMGQEIPYYEEGYNHEYDVYEQLNRLEEDVQTIIKLRYFEELTLKEIAYVTRTNLNTVKAKLYRGLKLLKQNIQEADL</sequence>
<dbReference type="PANTHER" id="PTHR43133:SF60">
    <property type="entry name" value="RNA POLYMERASE SIGMA FACTOR SIGV"/>
    <property type="match status" value="1"/>
</dbReference>
<keyword evidence="4" id="KW-0804">Transcription</keyword>
<dbReference type="InterPro" id="IPR036388">
    <property type="entry name" value="WH-like_DNA-bd_sf"/>
</dbReference>
<dbReference type="Gene3D" id="1.10.10.10">
    <property type="entry name" value="Winged helix-like DNA-binding domain superfamily/Winged helix DNA-binding domain"/>
    <property type="match status" value="1"/>
</dbReference>
<dbReference type="InterPro" id="IPR039425">
    <property type="entry name" value="RNA_pol_sigma-70-like"/>
</dbReference>
<evidence type="ECO:0000313" key="7">
    <source>
        <dbReference type="EMBL" id="RGV77646.1"/>
    </source>
</evidence>
<dbReference type="InterPro" id="IPR007627">
    <property type="entry name" value="RNA_pol_sigma70_r2"/>
</dbReference>
<gene>
    <name evidence="8" type="ORF">DW839_19775</name>
    <name evidence="7" type="ORF">DWW02_08280</name>
</gene>
<evidence type="ECO:0000313" key="9">
    <source>
        <dbReference type="Proteomes" id="UP000283975"/>
    </source>
</evidence>
<proteinExistence type="inferred from homology"/>
<dbReference type="InterPro" id="IPR013325">
    <property type="entry name" value="RNA_pol_sigma_r2"/>
</dbReference>
<protein>
    <submittedName>
        <fullName evidence="7">Sigma-70 family RNA polymerase sigma factor</fullName>
    </submittedName>
</protein>
<dbReference type="Gene3D" id="1.10.1740.10">
    <property type="match status" value="1"/>
</dbReference>
<accession>A0A412ZC21</accession>
<keyword evidence="3" id="KW-0731">Sigma factor</keyword>
<evidence type="ECO:0000259" key="5">
    <source>
        <dbReference type="Pfam" id="PF04542"/>
    </source>
</evidence>
<keyword evidence="2" id="KW-0805">Transcription regulation</keyword>
<comment type="similarity">
    <text evidence="1">Belongs to the sigma-70 factor family. ECF subfamily.</text>
</comment>